<dbReference type="GeneID" id="43666744"/>
<reference evidence="2 3" key="1">
    <citation type="submission" date="2019-04" db="EMBL/GenBank/DDBJ databases">
        <authorList>
            <consortium name="DOE Joint Genome Institute"/>
            <person name="Mondo S."/>
            <person name="Kjaerbolling I."/>
            <person name="Vesth T."/>
            <person name="Frisvad J.C."/>
            <person name="Nybo J.L."/>
            <person name="Theobald S."/>
            <person name="Kildgaard S."/>
            <person name="Isbrandt T."/>
            <person name="Kuo A."/>
            <person name="Sato A."/>
            <person name="Lyhne E.K."/>
            <person name="Kogle M.E."/>
            <person name="Wiebenga A."/>
            <person name="Kun R.S."/>
            <person name="Lubbers R.J."/>
            <person name="Makela M.R."/>
            <person name="Barry K."/>
            <person name="Chovatia M."/>
            <person name="Clum A."/>
            <person name="Daum C."/>
            <person name="Haridas S."/>
            <person name="He G."/>
            <person name="LaButti K."/>
            <person name="Lipzen A."/>
            <person name="Riley R."/>
            <person name="Salamov A."/>
            <person name="Simmons B.A."/>
            <person name="Magnuson J.K."/>
            <person name="Henrissat B."/>
            <person name="Mortensen U.H."/>
            <person name="Larsen T.O."/>
            <person name="Devries R.P."/>
            <person name="Grigoriev I.V."/>
            <person name="Machida M."/>
            <person name="Baker S.E."/>
            <person name="Andersen M.R."/>
            <person name="Cantor M.N."/>
            <person name="Hua S.X."/>
        </authorList>
    </citation>
    <scope>NUCLEOTIDE SEQUENCE [LARGE SCALE GENOMIC DNA]</scope>
    <source>
        <strain evidence="2 3">CBS 119388</strain>
    </source>
</reference>
<accession>A0A5N7DCL8</accession>
<dbReference type="RefSeq" id="XP_031941062.1">
    <property type="nucleotide sequence ID" value="XM_032082053.1"/>
</dbReference>
<evidence type="ECO:0000313" key="2">
    <source>
        <dbReference type="EMBL" id="KAE8403743.1"/>
    </source>
</evidence>
<name>A0A5N7DCL8_9EURO</name>
<keyword evidence="3" id="KW-1185">Reference proteome</keyword>
<feature type="transmembrane region" description="Helical" evidence="1">
    <location>
        <begin position="24"/>
        <end position="42"/>
    </location>
</feature>
<organism evidence="2 3">
    <name type="scientific">Aspergillus pseudonomiae</name>
    <dbReference type="NCBI Taxonomy" id="1506151"/>
    <lineage>
        <taxon>Eukaryota</taxon>
        <taxon>Fungi</taxon>
        <taxon>Dikarya</taxon>
        <taxon>Ascomycota</taxon>
        <taxon>Pezizomycotina</taxon>
        <taxon>Eurotiomycetes</taxon>
        <taxon>Eurotiomycetidae</taxon>
        <taxon>Eurotiales</taxon>
        <taxon>Aspergillaceae</taxon>
        <taxon>Aspergillus</taxon>
        <taxon>Aspergillus subgen. Circumdati</taxon>
    </lineage>
</organism>
<evidence type="ECO:0000313" key="3">
    <source>
        <dbReference type="Proteomes" id="UP000325579"/>
    </source>
</evidence>
<evidence type="ECO:0000256" key="1">
    <source>
        <dbReference type="SAM" id="Phobius"/>
    </source>
</evidence>
<keyword evidence="1" id="KW-0812">Transmembrane</keyword>
<keyword evidence="1" id="KW-0472">Membrane</keyword>
<proteinExistence type="predicted"/>
<protein>
    <submittedName>
        <fullName evidence="2">Uncharacterized protein</fullName>
    </submittedName>
</protein>
<dbReference type="AlphaFoldDB" id="A0A5N7DCL8"/>
<dbReference type="EMBL" id="ML736773">
    <property type="protein sequence ID" value="KAE8403743.1"/>
    <property type="molecule type" value="Genomic_DNA"/>
</dbReference>
<sequence length="56" mass="6429">MNLAHSAMQGSSDVYKWMQPPSPWFIGINGIVNFDFLSFGLWRCPQRHVSLLTIFS</sequence>
<dbReference type="Proteomes" id="UP000325579">
    <property type="component" value="Unassembled WGS sequence"/>
</dbReference>
<keyword evidence="1" id="KW-1133">Transmembrane helix</keyword>
<gene>
    <name evidence="2" type="ORF">BDV37DRAFT_249180</name>
</gene>